<comment type="caution">
    <text evidence="1">The sequence shown here is derived from an EMBL/GenBank/DDBJ whole genome shotgun (WGS) entry which is preliminary data.</text>
</comment>
<accession>A0AAP0X5W0</accession>
<protein>
    <submittedName>
        <fullName evidence="1">Uncharacterized protein</fullName>
    </submittedName>
</protein>
<gene>
    <name evidence="1" type="ORF">L1049_014595</name>
</gene>
<keyword evidence="2" id="KW-1185">Reference proteome</keyword>
<sequence>MQINHHHRRESERLQRDTVKYREDEPWARYGNDGGSFWCRRRQLLRRRRQLVASSTAAGGVVGARKMRQMENQI</sequence>
<dbReference type="Proteomes" id="UP001415857">
    <property type="component" value="Unassembled WGS sequence"/>
</dbReference>
<evidence type="ECO:0000313" key="1">
    <source>
        <dbReference type="EMBL" id="KAK9286210.1"/>
    </source>
</evidence>
<dbReference type="EMBL" id="JBBPBK010000004">
    <property type="protein sequence ID" value="KAK9286210.1"/>
    <property type="molecule type" value="Genomic_DNA"/>
</dbReference>
<reference evidence="1 2" key="1">
    <citation type="journal article" date="2024" name="Plant J.">
        <title>Genome sequences and population genomics reveal climatic adaptation and genomic divergence between two closely related sweetgum species.</title>
        <authorList>
            <person name="Xu W.Q."/>
            <person name="Ren C.Q."/>
            <person name="Zhang X.Y."/>
            <person name="Comes H.P."/>
            <person name="Liu X.H."/>
            <person name="Li Y.G."/>
            <person name="Kettle C.J."/>
            <person name="Jalonen R."/>
            <person name="Gaisberger H."/>
            <person name="Ma Y.Z."/>
            <person name="Qiu Y.X."/>
        </authorList>
    </citation>
    <scope>NUCLEOTIDE SEQUENCE [LARGE SCALE GENOMIC DNA]</scope>
    <source>
        <strain evidence="1">Hangzhou</strain>
    </source>
</reference>
<dbReference type="AlphaFoldDB" id="A0AAP0X5W0"/>
<name>A0AAP0X5W0_LIQFO</name>
<evidence type="ECO:0000313" key="2">
    <source>
        <dbReference type="Proteomes" id="UP001415857"/>
    </source>
</evidence>
<proteinExistence type="predicted"/>
<organism evidence="1 2">
    <name type="scientific">Liquidambar formosana</name>
    <name type="common">Formosan gum</name>
    <dbReference type="NCBI Taxonomy" id="63359"/>
    <lineage>
        <taxon>Eukaryota</taxon>
        <taxon>Viridiplantae</taxon>
        <taxon>Streptophyta</taxon>
        <taxon>Embryophyta</taxon>
        <taxon>Tracheophyta</taxon>
        <taxon>Spermatophyta</taxon>
        <taxon>Magnoliopsida</taxon>
        <taxon>eudicotyledons</taxon>
        <taxon>Gunneridae</taxon>
        <taxon>Pentapetalae</taxon>
        <taxon>Saxifragales</taxon>
        <taxon>Altingiaceae</taxon>
        <taxon>Liquidambar</taxon>
    </lineage>
</organism>